<feature type="transmembrane region" description="Helical" evidence="11">
    <location>
        <begin position="394"/>
        <end position="413"/>
    </location>
</feature>
<keyword evidence="3 11" id="KW-0997">Cell inner membrane</keyword>
<dbReference type="Gene3D" id="3.90.550.10">
    <property type="entry name" value="Spore Coat Polysaccharide Biosynthesis Protein SpsA, Chain A"/>
    <property type="match status" value="1"/>
</dbReference>
<evidence type="ECO:0000256" key="10">
    <source>
        <dbReference type="ARBA" id="ARBA00048682"/>
    </source>
</evidence>
<comment type="catalytic activity">
    <reaction evidence="10 11">
        <text>[(1-&gt;4)-beta-D-glucosyl](n) + UDP-alpha-D-glucose = [(1-&gt;4)-beta-D-glucosyl](n+1) + UDP + H(+)</text>
        <dbReference type="Rhea" id="RHEA:19929"/>
        <dbReference type="Rhea" id="RHEA-COMP:10033"/>
        <dbReference type="Rhea" id="RHEA-COMP:10034"/>
        <dbReference type="ChEBI" id="CHEBI:15378"/>
        <dbReference type="ChEBI" id="CHEBI:18246"/>
        <dbReference type="ChEBI" id="CHEBI:58223"/>
        <dbReference type="ChEBI" id="CHEBI:58885"/>
        <dbReference type="EC" id="2.4.1.12"/>
    </reaction>
</comment>
<evidence type="ECO:0000259" key="13">
    <source>
        <dbReference type="Pfam" id="PF13632"/>
    </source>
</evidence>
<comment type="caution">
    <text evidence="14">The sequence shown here is derived from an EMBL/GenBank/DDBJ whole genome shotgun (WGS) entry which is preliminary data.</text>
</comment>
<feature type="transmembrane region" description="Helical" evidence="11">
    <location>
        <begin position="644"/>
        <end position="661"/>
    </location>
</feature>
<comment type="pathway">
    <text evidence="11">Glycan metabolism; bacterial cellulose biosynthesis.</text>
</comment>
<feature type="transmembrane region" description="Helical" evidence="11">
    <location>
        <begin position="37"/>
        <end position="63"/>
    </location>
</feature>
<evidence type="ECO:0000256" key="1">
    <source>
        <dbReference type="ARBA" id="ARBA00004429"/>
    </source>
</evidence>
<feature type="domain" description="Glycosyltransferase 2-like" evidence="13">
    <location>
        <begin position="186"/>
        <end position="381"/>
    </location>
</feature>
<keyword evidence="15" id="KW-1185">Reference proteome</keyword>
<sequence>MMPPAAPLRLLVLLLTAVISLRYIAWRGMFTLNSSTLFSTVLAVLLYLAELYSVVISLLGALVNSTPLRRPALTLADLSPGTVLPSVDVLVPSYNEPAEMLEVTLRAALRMRYPGGRLRVYLLDDGGTDAKVAQPDPEKAAAALQRRAVLQALCARLGAFYLTRPENSHAKAGNINHALRHTDGELIVILDADHVPTGDFLDRTVPWMVRRPEVFLVQTPHFMINPDPIDRNLLQSFRRMPSENDMFYQTIQKGLDFWASSFFCGSAALLRRAPLMAIGGLAGETITEDAETAITLHGQGYHSVYLDRPMVAGLNPETFTAFVIQRMRWAQGMTQILLLKRPFMHPGLTWYQRVGYMSSLLFWLFPFARLIFIFSPLAYLIFGFDVYNASTMQILAYTVPHVVAGYIMSDMLFGRTRWPLISEIYELMQSIFSLRALIQVVANPRHPSFVVTPKGDTLEEEFISPLAKPFYWLFAVVGIGFAFGIWRFIDDPVTRDMTTVVLVWNTLNFLTLTAALGALVERRQRRASPRMPAQQSGTVLAAGAEMPCEIDDLSAGGARLLIDPAAPQAPKRGEIIRLSAPAPQMGRTVTLRCEVCSAFPVRRKLALGIRFVPATEAEASDAVALAFGDSARWQFFLDRRIRPIPFTTALSMILGLIWQPVLMHSRMFFAAVRSTCVSLLRQGSAHE</sequence>
<feature type="domain" description="PilZ" evidence="12">
    <location>
        <begin position="524"/>
        <end position="627"/>
    </location>
</feature>
<keyword evidence="6 11" id="KW-0812">Transmembrane</keyword>
<keyword evidence="5 11" id="KW-0808">Transferase</keyword>
<dbReference type="GO" id="GO:0030244">
    <property type="term" value="P:cellulose biosynthetic process"/>
    <property type="evidence" value="ECO:0007669"/>
    <property type="project" value="UniProtKB-KW"/>
</dbReference>
<dbReference type="NCBIfam" id="TIGR03030">
    <property type="entry name" value="CelA"/>
    <property type="match status" value="1"/>
</dbReference>
<dbReference type="UniPathway" id="UPA00694"/>
<dbReference type="InterPro" id="IPR003919">
    <property type="entry name" value="Cell_synth_A"/>
</dbReference>
<comment type="function">
    <text evidence="11">Catalytic subunit of cellulose synthase. It polymerizes uridine 5'-diphosphate glucose to cellulose.</text>
</comment>
<dbReference type="Pfam" id="PF07238">
    <property type="entry name" value="PilZ"/>
    <property type="match status" value="1"/>
</dbReference>
<dbReference type="GO" id="GO:0035438">
    <property type="term" value="F:cyclic-di-GMP binding"/>
    <property type="evidence" value="ECO:0007669"/>
    <property type="project" value="InterPro"/>
</dbReference>
<evidence type="ECO:0000256" key="4">
    <source>
        <dbReference type="ARBA" id="ARBA00022676"/>
    </source>
</evidence>
<dbReference type="Pfam" id="PF13632">
    <property type="entry name" value="Glyco_trans_2_3"/>
    <property type="match status" value="1"/>
</dbReference>
<dbReference type="GO" id="GO:0016760">
    <property type="term" value="F:cellulose synthase (UDP-forming) activity"/>
    <property type="evidence" value="ECO:0007669"/>
    <property type="project" value="UniProtKB-EC"/>
</dbReference>
<keyword evidence="7 11" id="KW-0135">Cellulose biosynthesis</keyword>
<dbReference type="RefSeq" id="WP_221443513.1">
    <property type="nucleotide sequence ID" value="NZ_JACIIX010000010.1"/>
</dbReference>
<comment type="subcellular location">
    <subcellularLocation>
        <location evidence="1">Cell inner membrane</location>
        <topology evidence="1">Multi-pass membrane protein</topology>
    </subcellularLocation>
</comment>
<keyword evidence="9 11" id="KW-0472">Membrane</keyword>
<evidence type="ECO:0000313" key="14">
    <source>
        <dbReference type="EMBL" id="MBB6211305.1"/>
    </source>
</evidence>
<evidence type="ECO:0000256" key="3">
    <source>
        <dbReference type="ARBA" id="ARBA00022519"/>
    </source>
</evidence>
<protein>
    <recommendedName>
        <fullName evidence="11">Cellulose synthase catalytic subunit [UDP-forming]</fullName>
        <ecNumber evidence="11">2.4.1.12</ecNumber>
    </recommendedName>
</protein>
<dbReference type="InterPro" id="IPR050321">
    <property type="entry name" value="Glycosyltr_2/OpgH_subfam"/>
</dbReference>
<dbReference type="InterPro" id="IPR001173">
    <property type="entry name" value="Glyco_trans_2-like"/>
</dbReference>
<dbReference type="Proteomes" id="UP000544872">
    <property type="component" value="Unassembled WGS sequence"/>
</dbReference>
<accession>A0A7X0DMT5</accession>
<feature type="transmembrane region" description="Helical" evidence="11">
    <location>
        <begin position="501"/>
        <end position="520"/>
    </location>
</feature>
<dbReference type="EMBL" id="JACIIX010000010">
    <property type="protein sequence ID" value="MBB6211305.1"/>
    <property type="molecule type" value="Genomic_DNA"/>
</dbReference>
<comment type="caution">
    <text evidence="11">Lacks conserved residue(s) required for the propagation of feature annotation.</text>
</comment>
<dbReference type="GO" id="GO:0005886">
    <property type="term" value="C:plasma membrane"/>
    <property type="evidence" value="ECO:0007669"/>
    <property type="project" value="UniProtKB-SubCell"/>
</dbReference>
<evidence type="ECO:0000256" key="2">
    <source>
        <dbReference type="ARBA" id="ARBA00022475"/>
    </source>
</evidence>
<dbReference type="EC" id="2.4.1.12" evidence="11"/>
<reference evidence="14 15" key="1">
    <citation type="submission" date="2020-08" db="EMBL/GenBank/DDBJ databases">
        <title>Genomic Encyclopedia of Type Strains, Phase IV (KMG-IV): sequencing the most valuable type-strain genomes for metagenomic binning, comparative biology and taxonomic classification.</title>
        <authorList>
            <person name="Goeker M."/>
        </authorList>
    </citation>
    <scope>NUCLEOTIDE SEQUENCE [LARGE SCALE GENOMIC DNA]</scope>
    <source>
        <strain evidence="14 15">DSM 11590</strain>
    </source>
</reference>
<dbReference type="PRINTS" id="PR01439">
    <property type="entry name" value="CELLSNTHASEA"/>
</dbReference>
<dbReference type="CDD" id="cd06421">
    <property type="entry name" value="CESA_CelA_like"/>
    <property type="match status" value="1"/>
</dbReference>
<name>A0A7X0DMT5_NOVIT</name>
<evidence type="ECO:0000256" key="6">
    <source>
        <dbReference type="ARBA" id="ARBA00022692"/>
    </source>
</evidence>
<feature type="transmembrane region" description="Helical" evidence="11">
    <location>
        <begin position="470"/>
        <end position="489"/>
    </location>
</feature>
<evidence type="ECO:0000256" key="5">
    <source>
        <dbReference type="ARBA" id="ARBA00022679"/>
    </source>
</evidence>
<proteinExistence type="predicted"/>
<comment type="cofactor">
    <cofactor evidence="11">
        <name>Mg(2+)</name>
        <dbReference type="ChEBI" id="CHEBI:18420"/>
    </cofactor>
</comment>
<dbReference type="Gene3D" id="2.40.10.220">
    <property type="entry name" value="predicted glycosyltransferase like domains"/>
    <property type="match status" value="1"/>
</dbReference>
<dbReference type="SUPFAM" id="SSF53448">
    <property type="entry name" value="Nucleotide-diphospho-sugar transferases"/>
    <property type="match status" value="1"/>
</dbReference>
<dbReference type="PANTHER" id="PTHR43867:SF2">
    <property type="entry name" value="CELLULOSE SYNTHASE CATALYTIC SUBUNIT A [UDP-FORMING]"/>
    <property type="match status" value="1"/>
</dbReference>
<keyword evidence="2 11" id="KW-1003">Cell membrane</keyword>
<gene>
    <name evidence="14" type="ORF">FHS48_002742</name>
</gene>
<organism evidence="14 15">
    <name type="scientific">Novispirillum itersonii</name>
    <name type="common">Aquaspirillum itersonii</name>
    <dbReference type="NCBI Taxonomy" id="189"/>
    <lineage>
        <taxon>Bacteria</taxon>
        <taxon>Pseudomonadati</taxon>
        <taxon>Pseudomonadota</taxon>
        <taxon>Alphaproteobacteria</taxon>
        <taxon>Rhodospirillales</taxon>
        <taxon>Novispirillaceae</taxon>
        <taxon>Novispirillum</taxon>
    </lineage>
</organism>
<evidence type="ECO:0000256" key="7">
    <source>
        <dbReference type="ARBA" id="ARBA00022916"/>
    </source>
</evidence>
<evidence type="ECO:0000313" key="15">
    <source>
        <dbReference type="Proteomes" id="UP000544872"/>
    </source>
</evidence>
<evidence type="ECO:0000256" key="8">
    <source>
        <dbReference type="ARBA" id="ARBA00022989"/>
    </source>
</evidence>
<evidence type="ECO:0000256" key="11">
    <source>
        <dbReference type="RuleBase" id="RU365020"/>
    </source>
</evidence>
<dbReference type="InterPro" id="IPR029044">
    <property type="entry name" value="Nucleotide-diphossugar_trans"/>
</dbReference>
<evidence type="ECO:0000259" key="12">
    <source>
        <dbReference type="Pfam" id="PF07238"/>
    </source>
</evidence>
<keyword evidence="11" id="KW-0973">c-di-GMP</keyword>
<dbReference type="PANTHER" id="PTHR43867">
    <property type="entry name" value="CELLULOSE SYNTHASE CATALYTIC SUBUNIT A [UDP-FORMING]"/>
    <property type="match status" value="1"/>
</dbReference>
<dbReference type="GO" id="GO:0006011">
    <property type="term" value="P:UDP-alpha-D-glucose metabolic process"/>
    <property type="evidence" value="ECO:0007669"/>
    <property type="project" value="InterPro"/>
</dbReference>
<dbReference type="InterPro" id="IPR009875">
    <property type="entry name" value="PilZ_domain"/>
</dbReference>
<dbReference type="AlphaFoldDB" id="A0A7X0DMT5"/>
<evidence type="ECO:0000256" key="9">
    <source>
        <dbReference type="ARBA" id="ARBA00023136"/>
    </source>
</evidence>
<feature type="transmembrane region" description="Helical" evidence="11">
    <location>
        <begin position="360"/>
        <end position="382"/>
    </location>
</feature>
<dbReference type="SUPFAM" id="SSF141371">
    <property type="entry name" value="PilZ domain-like"/>
    <property type="match status" value="1"/>
</dbReference>
<keyword evidence="8 11" id="KW-1133">Transmembrane helix</keyword>
<keyword evidence="4 11" id="KW-0328">Glycosyltransferase</keyword>